<evidence type="ECO:0000256" key="9">
    <source>
        <dbReference type="PIRNR" id="PIRNR004862"/>
    </source>
</evidence>
<evidence type="ECO:0000256" key="2">
    <source>
        <dbReference type="ARBA" id="ARBA00004651"/>
    </source>
</evidence>
<dbReference type="PANTHER" id="PTHR30046:SF0">
    <property type="entry name" value="FLAGELLAR M-RING PROTEIN"/>
    <property type="match status" value="1"/>
</dbReference>
<dbReference type="PIRSF" id="PIRSF004862">
    <property type="entry name" value="FliF"/>
    <property type="match status" value="1"/>
</dbReference>
<keyword evidence="14" id="KW-0966">Cell projection</keyword>
<keyword evidence="6 11" id="KW-1133">Transmembrane helix</keyword>
<keyword evidence="7 11" id="KW-0472">Membrane</keyword>
<feature type="transmembrane region" description="Helical" evidence="11">
    <location>
        <begin position="38"/>
        <end position="58"/>
    </location>
</feature>
<evidence type="ECO:0000256" key="11">
    <source>
        <dbReference type="SAM" id="Phobius"/>
    </source>
</evidence>
<evidence type="ECO:0000256" key="3">
    <source>
        <dbReference type="ARBA" id="ARBA00007971"/>
    </source>
</evidence>
<gene>
    <name evidence="14" type="ORF">SAMN05421751_1118</name>
</gene>
<dbReference type="Gene3D" id="3.30.300.30">
    <property type="match status" value="1"/>
</dbReference>
<keyword evidence="14" id="KW-0282">Flagellum</keyword>
<dbReference type="PANTHER" id="PTHR30046">
    <property type="entry name" value="FLAGELLAR M-RING PROTEIN"/>
    <property type="match status" value="1"/>
</dbReference>
<feature type="compositionally biased region" description="Polar residues" evidence="10">
    <location>
        <begin position="507"/>
        <end position="516"/>
    </location>
</feature>
<dbReference type="InterPro" id="IPR006182">
    <property type="entry name" value="FliF_N_dom"/>
</dbReference>
<evidence type="ECO:0000259" key="12">
    <source>
        <dbReference type="Pfam" id="PF01514"/>
    </source>
</evidence>
<feature type="compositionally biased region" description="Basic and acidic residues" evidence="10">
    <location>
        <begin position="278"/>
        <end position="298"/>
    </location>
</feature>
<feature type="transmembrane region" description="Helical" evidence="11">
    <location>
        <begin position="441"/>
        <end position="459"/>
    </location>
</feature>
<feature type="domain" description="Flagellar M-ring N-terminal" evidence="12">
    <location>
        <begin position="59"/>
        <end position="229"/>
    </location>
</feature>
<evidence type="ECO:0000313" key="15">
    <source>
        <dbReference type="Proteomes" id="UP000236742"/>
    </source>
</evidence>
<dbReference type="InterPro" id="IPR013556">
    <property type="entry name" value="Flag_M-ring_C"/>
</dbReference>
<dbReference type="GO" id="GO:0071973">
    <property type="term" value="P:bacterial-type flagellum-dependent cell motility"/>
    <property type="evidence" value="ECO:0007669"/>
    <property type="project" value="InterPro"/>
</dbReference>
<dbReference type="EMBL" id="FNVD01000011">
    <property type="protein sequence ID" value="SEG10664.1"/>
    <property type="molecule type" value="Genomic_DNA"/>
</dbReference>
<evidence type="ECO:0000256" key="4">
    <source>
        <dbReference type="ARBA" id="ARBA00022475"/>
    </source>
</evidence>
<evidence type="ECO:0000259" key="13">
    <source>
        <dbReference type="Pfam" id="PF08345"/>
    </source>
</evidence>
<comment type="subcellular location">
    <subcellularLocation>
        <location evidence="1 9">Bacterial flagellum basal body</location>
    </subcellularLocation>
    <subcellularLocation>
        <location evidence="2">Cell membrane</location>
        <topology evidence="2">Multi-pass membrane protein</topology>
    </subcellularLocation>
</comment>
<dbReference type="PRINTS" id="PR01009">
    <property type="entry name" value="FLGMRINGFLIF"/>
</dbReference>
<dbReference type="InterPro" id="IPR045851">
    <property type="entry name" value="AMP-bd_C_sf"/>
</dbReference>
<evidence type="ECO:0000256" key="5">
    <source>
        <dbReference type="ARBA" id="ARBA00022692"/>
    </source>
</evidence>
<dbReference type="AlphaFoldDB" id="A0A1H5XFR8"/>
<evidence type="ECO:0000256" key="6">
    <source>
        <dbReference type="ARBA" id="ARBA00022989"/>
    </source>
</evidence>
<keyword evidence="15" id="KW-1185">Reference proteome</keyword>
<keyword evidence="4" id="KW-1003">Cell membrane</keyword>
<dbReference type="Proteomes" id="UP000236742">
    <property type="component" value="Unassembled WGS sequence"/>
</dbReference>
<dbReference type="GO" id="GO:0009431">
    <property type="term" value="C:bacterial-type flagellum basal body, MS ring"/>
    <property type="evidence" value="ECO:0007669"/>
    <property type="project" value="InterPro"/>
</dbReference>
<dbReference type="NCBIfam" id="TIGR00206">
    <property type="entry name" value="fliF"/>
    <property type="match status" value="1"/>
</dbReference>
<evidence type="ECO:0000256" key="1">
    <source>
        <dbReference type="ARBA" id="ARBA00004117"/>
    </source>
</evidence>
<dbReference type="InterPro" id="IPR043427">
    <property type="entry name" value="YscJ/FliF"/>
</dbReference>
<comment type="function">
    <text evidence="9">The M ring may be actively involved in energy transduction.</text>
</comment>
<evidence type="ECO:0000313" key="14">
    <source>
        <dbReference type="EMBL" id="SEG10664.1"/>
    </source>
</evidence>
<feature type="domain" description="Flagellar M-ring C-terminal" evidence="13">
    <location>
        <begin position="258"/>
        <end position="415"/>
    </location>
</feature>
<keyword evidence="14" id="KW-0969">Cilium</keyword>
<feature type="region of interest" description="Disordered" evidence="10">
    <location>
        <begin position="487"/>
        <end position="521"/>
    </location>
</feature>
<reference evidence="14 15" key="1">
    <citation type="submission" date="2016-10" db="EMBL/GenBank/DDBJ databases">
        <authorList>
            <person name="de Groot N.N."/>
        </authorList>
    </citation>
    <scope>NUCLEOTIDE SEQUENCE [LARGE SCALE GENOMIC DNA]</scope>
    <source>
        <strain evidence="14 15">DSM 23413</strain>
    </source>
</reference>
<keyword evidence="5 11" id="KW-0812">Transmembrane</keyword>
<dbReference type="GO" id="GO:0005886">
    <property type="term" value="C:plasma membrane"/>
    <property type="evidence" value="ECO:0007669"/>
    <property type="project" value="UniProtKB-SubCell"/>
</dbReference>
<comment type="similarity">
    <text evidence="3 9">Belongs to the FliF family.</text>
</comment>
<proteinExistence type="inferred from homology"/>
<organism evidence="14 15">
    <name type="scientific">Jhaorihella thermophila</name>
    <dbReference type="NCBI Taxonomy" id="488547"/>
    <lineage>
        <taxon>Bacteria</taxon>
        <taxon>Pseudomonadati</taxon>
        <taxon>Pseudomonadota</taxon>
        <taxon>Alphaproteobacteria</taxon>
        <taxon>Rhodobacterales</taxon>
        <taxon>Paracoccaceae</taxon>
        <taxon>Jhaorihella</taxon>
    </lineage>
</organism>
<dbReference type="Pfam" id="PF08345">
    <property type="entry name" value="YscJ_FliF_C"/>
    <property type="match status" value="1"/>
</dbReference>
<dbReference type="Pfam" id="PF01514">
    <property type="entry name" value="YscJ_FliF"/>
    <property type="match status" value="1"/>
</dbReference>
<protein>
    <recommendedName>
        <fullName evidence="9">Flagellar M-ring protein</fullName>
    </recommendedName>
</protein>
<dbReference type="GO" id="GO:0003774">
    <property type="term" value="F:cytoskeletal motor activity"/>
    <property type="evidence" value="ECO:0007669"/>
    <property type="project" value="InterPro"/>
</dbReference>
<dbReference type="InterPro" id="IPR000067">
    <property type="entry name" value="FlgMring_FliF"/>
</dbReference>
<accession>A0A1H5XFR8</accession>
<evidence type="ECO:0000256" key="10">
    <source>
        <dbReference type="SAM" id="MobiDB-lite"/>
    </source>
</evidence>
<sequence length="555" mass="59291">MLIRFRQTEAERQEAGLTEESVEQISKVWNGLETRKRVMLVAAVLATVASMALLATIVSAPRMKLLFAGLDGAAAAHVVAALEQKGVEFEVRGNSVYVPAGVRDELRMTLAGEGLPANGEKGYELLDSLSGFGTTSQMFDAAYWRAQEGELARTIMAGRNIARARVHIAHDRSGGFRRDAKPTASVSVVPAIGSISVAQADAIRHLVSAAVPGMNADDVAVIDANGVLIGQDGESKAGQQGEERAARLRERVLRLVEARVGPGNAVVEVSVETVTEQRSVRERRIDPDSRVAISKDVEETSDSSTSKPAPVTVASNLPDGEASGGGAGSEQASTSRERVNYEISQTEVEVLQHPGDVRRLTVAVLVNGIRSKGPDGSLEFRPRPDEELAALRELVAAAVGFDEARGDVITIRSMEMPAVDLPEMTPSVSWFDRLNIDVTQIVQAAALAIVALILGLFVIRPLLLADRRAAEQLTGLPAAIPNDPANALPVLSGEIDDTSDGGMLSETGASQESDVQLPSPRAEDAVDRLRAMIGERQEETVQILRSWLQEEEETA</sequence>
<feature type="region of interest" description="Disordered" evidence="10">
    <location>
        <begin position="276"/>
        <end position="337"/>
    </location>
</feature>
<keyword evidence="8 9" id="KW-0975">Bacterial flagellum</keyword>
<evidence type="ECO:0000256" key="8">
    <source>
        <dbReference type="ARBA" id="ARBA00023143"/>
    </source>
</evidence>
<name>A0A1H5XFR8_9RHOB</name>
<evidence type="ECO:0000256" key="7">
    <source>
        <dbReference type="ARBA" id="ARBA00023136"/>
    </source>
</evidence>